<keyword evidence="2" id="KW-1185">Reference proteome</keyword>
<evidence type="ECO:0000313" key="2">
    <source>
        <dbReference type="Proteomes" id="UP000016923"/>
    </source>
</evidence>
<dbReference type="AlphaFoldDB" id="S3C5Z6"/>
<dbReference type="Proteomes" id="UP000016923">
    <property type="component" value="Unassembled WGS sequence"/>
</dbReference>
<name>S3C5Z6_OPHP1</name>
<proteinExistence type="predicted"/>
<dbReference type="HOGENOM" id="CLU_1678450_0_0_1"/>
<accession>S3C5Z6</accession>
<gene>
    <name evidence="1" type="ORF">F503_04571</name>
</gene>
<organism evidence="1 2">
    <name type="scientific">Ophiostoma piceae (strain UAMH 11346)</name>
    <name type="common">Sap stain fungus</name>
    <dbReference type="NCBI Taxonomy" id="1262450"/>
    <lineage>
        <taxon>Eukaryota</taxon>
        <taxon>Fungi</taxon>
        <taxon>Dikarya</taxon>
        <taxon>Ascomycota</taxon>
        <taxon>Pezizomycotina</taxon>
        <taxon>Sordariomycetes</taxon>
        <taxon>Sordariomycetidae</taxon>
        <taxon>Ophiostomatales</taxon>
        <taxon>Ophiostomataceae</taxon>
        <taxon>Ophiostoma</taxon>
    </lineage>
</organism>
<evidence type="ECO:0000313" key="1">
    <source>
        <dbReference type="EMBL" id="EPE08984.1"/>
    </source>
</evidence>
<reference evidence="1 2" key="1">
    <citation type="journal article" date="2013" name="BMC Genomics">
        <title>The genome and transcriptome of the pine saprophyte Ophiostoma piceae, and a comparison with the bark beetle-associated pine pathogen Grosmannia clavigera.</title>
        <authorList>
            <person name="Haridas S."/>
            <person name="Wang Y."/>
            <person name="Lim L."/>
            <person name="Massoumi Alamouti S."/>
            <person name="Jackman S."/>
            <person name="Docking R."/>
            <person name="Robertson G."/>
            <person name="Birol I."/>
            <person name="Bohlmann J."/>
            <person name="Breuil C."/>
        </authorList>
    </citation>
    <scope>NUCLEOTIDE SEQUENCE [LARGE SCALE GENOMIC DNA]</scope>
    <source>
        <strain evidence="1 2">UAMH 11346</strain>
    </source>
</reference>
<dbReference type="EMBL" id="KE148148">
    <property type="protein sequence ID" value="EPE08984.1"/>
    <property type="molecule type" value="Genomic_DNA"/>
</dbReference>
<dbReference type="VEuPathDB" id="FungiDB:F503_04571"/>
<sequence length="157" mass="17776">MEAKRGYRTTHPGLTLADMDLGTRIIYRDRYGQIRVLAWPCLCCVTTVCSVPDLIPTRTAACSRPRTYPPAQNTPSQPILDDCIAHTNPNEQQRRHMLCYCKPSNYCLAILSYRPMQRDPGLSHSYAHRLCAPPGMGHDLMLRLRRTHARDVVVNAA</sequence>
<protein>
    <submittedName>
        <fullName evidence="1">Uncharacterized protein</fullName>
    </submittedName>
</protein>